<dbReference type="EMBL" id="GL436038">
    <property type="protein sequence ID" value="EFN72374.1"/>
    <property type="molecule type" value="Genomic_DNA"/>
</dbReference>
<feature type="domain" description="EF-hand" evidence="3">
    <location>
        <begin position="346"/>
        <end position="381"/>
    </location>
</feature>
<dbReference type="InParanoid" id="E2A2H1"/>
<reference evidence="4 5" key="1">
    <citation type="journal article" date="2010" name="Science">
        <title>Genomic comparison of the ants Camponotus floridanus and Harpegnathos saltator.</title>
        <authorList>
            <person name="Bonasio R."/>
            <person name="Zhang G."/>
            <person name="Ye C."/>
            <person name="Mutti N.S."/>
            <person name="Fang X."/>
            <person name="Qin N."/>
            <person name="Donahue G."/>
            <person name="Yang P."/>
            <person name="Li Q."/>
            <person name="Li C."/>
            <person name="Zhang P."/>
            <person name="Huang Z."/>
            <person name="Berger S.L."/>
            <person name="Reinberg D."/>
            <person name="Wang J."/>
            <person name="Liebig J."/>
        </authorList>
    </citation>
    <scope>NUCLEOTIDE SEQUENCE [LARGE SCALE GENOMIC DNA]</scope>
    <source>
        <strain evidence="5">C129</strain>
    </source>
</reference>
<evidence type="ECO:0000256" key="1">
    <source>
        <dbReference type="ARBA" id="ARBA00022737"/>
    </source>
</evidence>
<dbReference type="Gene3D" id="1.10.238.10">
    <property type="entry name" value="EF-hand"/>
    <property type="match status" value="2"/>
</dbReference>
<dbReference type="STRING" id="104421.E2A2H1"/>
<dbReference type="PANTHER" id="PTHR23048:SF59">
    <property type="entry name" value="EF-HAND SUPERFAMILY PROTEIN"/>
    <property type="match status" value="1"/>
</dbReference>
<dbReference type="GO" id="GO:0005509">
    <property type="term" value="F:calcium ion binding"/>
    <property type="evidence" value="ECO:0007669"/>
    <property type="project" value="InterPro"/>
</dbReference>
<dbReference type="PROSITE" id="PS50222">
    <property type="entry name" value="EF_HAND_2"/>
    <property type="match status" value="4"/>
</dbReference>
<keyword evidence="1" id="KW-0677">Repeat</keyword>
<dbReference type="PANTHER" id="PTHR23048">
    <property type="entry name" value="MYOSIN LIGHT CHAIN 1, 3"/>
    <property type="match status" value="1"/>
</dbReference>
<dbReference type="AlphaFoldDB" id="E2A2H1"/>
<proteinExistence type="predicted"/>
<organism evidence="5">
    <name type="scientific">Camponotus floridanus</name>
    <name type="common">Florida carpenter ant</name>
    <dbReference type="NCBI Taxonomy" id="104421"/>
    <lineage>
        <taxon>Eukaryota</taxon>
        <taxon>Metazoa</taxon>
        <taxon>Ecdysozoa</taxon>
        <taxon>Arthropoda</taxon>
        <taxon>Hexapoda</taxon>
        <taxon>Insecta</taxon>
        <taxon>Pterygota</taxon>
        <taxon>Neoptera</taxon>
        <taxon>Endopterygota</taxon>
        <taxon>Hymenoptera</taxon>
        <taxon>Apocrita</taxon>
        <taxon>Aculeata</taxon>
        <taxon>Formicoidea</taxon>
        <taxon>Formicidae</taxon>
        <taxon>Formicinae</taxon>
        <taxon>Camponotus</taxon>
    </lineage>
</organism>
<dbReference type="GO" id="GO:0016460">
    <property type="term" value="C:myosin II complex"/>
    <property type="evidence" value="ECO:0007669"/>
    <property type="project" value="TreeGrafter"/>
</dbReference>
<keyword evidence="5" id="KW-1185">Reference proteome</keyword>
<dbReference type="Pfam" id="PF13499">
    <property type="entry name" value="EF-hand_7"/>
    <property type="match status" value="2"/>
</dbReference>
<accession>E2A2H1</accession>
<sequence>MAVNNDEFANVETEIVKGEQDDVLKEYSQLKKERIQKPHAKALALKIIKYDIPQVTAKSASLRIEELARPTKQRALITLREKIPILSPAFVNNLIKIIEAESCLTPEEAAHSLRWKKRGKKKLTQFSPLMKKWKKKITEDITYATMLDKDATMCQYLIAEHFIKSILGHQCQTPKKDICKIATVIFRHLTSLNRYITNVQNGDRTTQQLRFLADIVACWIAEILIEVAEIHKETLEEYFNKRQMKMIEASTSKKHITGAVRKKNTIKFELTEEQKADIKEAFDLFDPDGTGKIATKELKVVIRALGIEPTKEELKRLVADVDPDGLGKLSYEEFLNIMTVKMSEKDSKEEVLRAFRLFDDDDTGKISFKNLKRVAHELGENLTDEEIQEMIDEADKDGDGEISQEEFLKIMRKACLY</sequence>
<protein>
    <submittedName>
        <fullName evidence="4">Centrin-1</fullName>
    </submittedName>
</protein>
<dbReference type="CDD" id="cd00051">
    <property type="entry name" value="EFh"/>
    <property type="match status" value="2"/>
</dbReference>
<keyword evidence="2" id="KW-0106">Calcium</keyword>
<evidence type="ECO:0000313" key="5">
    <source>
        <dbReference type="Proteomes" id="UP000000311"/>
    </source>
</evidence>
<feature type="domain" description="EF-hand" evidence="3">
    <location>
        <begin position="382"/>
        <end position="417"/>
    </location>
</feature>
<dbReference type="FunFam" id="1.10.238.10:FF:000178">
    <property type="entry name" value="Calmodulin-2 A"/>
    <property type="match status" value="1"/>
</dbReference>
<dbReference type="InterPro" id="IPR018247">
    <property type="entry name" value="EF_Hand_1_Ca_BS"/>
</dbReference>
<dbReference type="InterPro" id="IPR050230">
    <property type="entry name" value="CALM/Myosin/TropC-like"/>
</dbReference>
<feature type="domain" description="EF-hand" evidence="3">
    <location>
        <begin position="273"/>
        <end position="308"/>
    </location>
</feature>
<feature type="domain" description="EF-hand" evidence="3">
    <location>
        <begin position="309"/>
        <end position="344"/>
    </location>
</feature>
<name>E2A2H1_CAMFO</name>
<evidence type="ECO:0000256" key="2">
    <source>
        <dbReference type="ARBA" id="ARBA00022837"/>
    </source>
</evidence>
<dbReference type="SMART" id="SM00054">
    <property type="entry name" value="EFh"/>
    <property type="match status" value="4"/>
</dbReference>
<dbReference type="InterPro" id="IPR002048">
    <property type="entry name" value="EF_hand_dom"/>
</dbReference>
<dbReference type="PROSITE" id="PS00018">
    <property type="entry name" value="EF_HAND_1"/>
    <property type="match status" value="2"/>
</dbReference>
<evidence type="ECO:0000259" key="3">
    <source>
        <dbReference type="PROSITE" id="PS50222"/>
    </source>
</evidence>
<dbReference type="SUPFAM" id="SSF47473">
    <property type="entry name" value="EF-hand"/>
    <property type="match status" value="1"/>
</dbReference>
<dbReference type="Proteomes" id="UP000000311">
    <property type="component" value="Unassembled WGS sequence"/>
</dbReference>
<gene>
    <name evidence="4" type="ORF">EAG_16092</name>
</gene>
<evidence type="ECO:0000313" key="4">
    <source>
        <dbReference type="EMBL" id="EFN72374.1"/>
    </source>
</evidence>
<dbReference type="InterPro" id="IPR011992">
    <property type="entry name" value="EF-hand-dom_pair"/>
</dbReference>
<dbReference type="OrthoDB" id="343296at2759"/>